<dbReference type="InterPro" id="IPR010538">
    <property type="entry name" value="DHOR"/>
</dbReference>
<dbReference type="eggNOG" id="COG3488">
    <property type="taxonomic scope" value="Bacteria"/>
</dbReference>
<dbReference type="GO" id="GO:0020037">
    <property type="term" value="F:heme binding"/>
    <property type="evidence" value="ECO:0007669"/>
    <property type="project" value="InterPro"/>
</dbReference>
<dbReference type="AlphaFoldDB" id="A0A077DHC3"/>
<evidence type="ECO:0000313" key="6">
    <source>
        <dbReference type="EMBL" id="AIL32902.1"/>
    </source>
</evidence>
<keyword evidence="7" id="KW-1185">Reference proteome</keyword>
<keyword evidence="2 4" id="KW-0479">Metal-binding</keyword>
<dbReference type="InterPro" id="IPR009056">
    <property type="entry name" value="Cyt_c-like_dom"/>
</dbReference>
<dbReference type="SUPFAM" id="SSF46626">
    <property type="entry name" value="Cytochrome c"/>
    <property type="match status" value="1"/>
</dbReference>
<evidence type="ECO:0000259" key="5">
    <source>
        <dbReference type="PROSITE" id="PS51007"/>
    </source>
</evidence>
<dbReference type="GO" id="GO:0009055">
    <property type="term" value="F:electron transfer activity"/>
    <property type="evidence" value="ECO:0007669"/>
    <property type="project" value="InterPro"/>
</dbReference>
<evidence type="ECO:0000256" key="3">
    <source>
        <dbReference type="ARBA" id="ARBA00023004"/>
    </source>
</evidence>
<sequence length="414" mass="45670">MPSHRPVADISDEQLDSFMLGKSFFSKPWVLAPTATTARDGLGPLFNANSCTSCHAVNRLKADLFTPTSGINRALVFKLSMPKQHSQRPMEEATVYDPIYGGQIAINGSVEVPFEMETKIKWQTHEEKLADGTIVVLKKPIAEVDHLNYGPLNKDSVISIRFSPLLVGQGLLAQIAEKDILSHADPDDRDQDGISGRVNWVYNPLTRTKELGRFGYKASAANIAMQTAHAAANDMGLTNSYYPEELCTSYQQACLNAPKSAQTPEGNLDLPDNRLQAIANYLLYMKSPANIALQGKGYALFKSLKCASCHTPEQKTVTGLVFQPFTDVLLHDMGDALSDGRFEFEATDREFRTTPLWGLGAKVMAGIPLLHDARAKTMTEAIMWHGGEALYSKEKFQQLNASDRQALLEFLESL</sequence>
<evidence type="ECO:0000256" key="2">
    <source>
        <dbReference type="ARBA" id="ARBA00022723"/>
    </source>
</evidence>
<dbReference type="InterPro" id="IPR051395">
    <property type="entry name" value="Cytochrome_c_Peroxidase/MauG"/>
</dbReference>
<dbReference type="InterPro" id="IPR036909">
    <property type="entry name" value="Cyt_c-like_dom_sf"/>
</dbReference>
<evidence type="ECO:0000256" key="4">
    <source>
        <dbReference type="PROSITE-ProRule" id="PRU00433"/>
    </source>
</evidence>
<evidence type="ECO:0000256" key="1">
    <source>
        <dbReference type="ARBA" id="ARBA00022617"/>
    </source>
</evidence>
<dbReference type="PANTHER" id="PTHR30600">
    <property type="entry name" value="CYTOCHROME C PEROXIDASE-RELATED"/>
    <property type="match status" value="1"/>
</dbReference>
<dbReference type="PROSITE" id="PS51007">
    <property type="entry name" value="CYTC"/>
    <property type="match status" value="1"/>
</dbReference>
<dbReference type="Proteomes" id="UP000028945">
    <property type="component" value="Chromosome"/>
</dbReference>
<dbReference type="STRING" id="1072685.IX83_05830"/>
<dbReference type="KEGG" id="bpsi:IX83_05830"/>
<gene>
    <name evidence="6" type="ORF">IX83_05830</name>
</gene>
<organism evidence="6 7">
    <name type="scientific">Basilea psittacipulmonis DSM 24701</name>
    <dbReference type="NCBI Taxonomy" id="1072685"/>
    <lineage>
        <taxon>Bacteria</taxon>
        <taxon>Pseudomonadati</taxon>
        <taxon>Pseudomonadota</taxon>
        <taxon>Betaproteobacteria</taxon>
        <taxon>Burkholderiales</taxon>
        <taxon>Alcaligenaceae</taxon>
        <taxon>Basilea</taxon>
    </lineage>
</organism>
<reference evidence="6 7" key="1">
    <citation type="journal article" date="2014" name="BMC Genomics">
        <title>A genomic perspective on a new bacterial genus and species from the Alcaligenaceae family, Basilea psittacipulmonis.</title>
        <authorList>
            <person name="Whiteson K.L."/>
            <person name="Hernandez D."/>
            <person name="Lazarevic V."/>
            <person name="Gaia N."/>
            <person name="Farinelli L."/>
            <person name="Francois P."/>
            <person name="Pilo P."/>
            <person name="Frey J."/>
            <person name="Schrenzel J."/>
        </authorList>
    </citation>
    <scope>NUCLEOTIDE SEQUENCE [LARGE SCALE GENOMIC DNA]</scope>
    <source>
        <strain evidence="6 7">DSM 24701</strain>
    </source>
</reference>
<dbReference type="EMBL" id="CP009238">
    <property type="protein sequence ID" value="AIL32902.1"/>
    <property type="molecule type" value="Genomic_DNA"/>
</dbReference>
<dbReference type="HOGENOM" id="CLU_033900_1_0_4"/>
<protein>
    <recommendedName>
        <fullName evidence="5">Cytochrome c domain-containing protein</fullName>
    </recommendedName>
</protein>
<evidence type="ECO:0000313" key="7">
    <source>
        <dbReference type="Proteomes" id="UP000028945"/>
    </source>
</evidence>
<proteinExistence type="predicted"/>
<keyword evidence="1 4" id="KW-0349">Heme</keyword>
<dbReference type="GO" id="GO:0004130">
    <property type="term" value="F:cytochrome-c peroxidase activity"/>
    <property type="evidence" value="ECO:0007669"/>
    <property type="project" value="TreeGrafter"/>
</dbReference>
<name>A0A077DHC3_9BURK</name>
<dbReference type="GO" id="GO:0046872">
    <property type="term" value="F:metal ion binding"/>
    <property type="evidence" value="ECO:0007669"/>
    <property type="project" value="UniProtKB-KW"/>
</dbReference>
<keyword evidence="3 4" id="KW-0408">Iron</keyword>
<dbReference type="Gene3D" id="1.10.760.10">
    <property type="entry name" value="Cytochrome c-like domain"/>
    <property type="match status" value="1"/>
</dbReference>
<dbReference type="PIRSF" id="PIRSF028099">
    <property type="entry name" value="DUF1111"/>
    <property type="match status" value="1"/>
</dbReference>
<accession>A0A077DHC3</accession>
<feature type="domain" description="Cytochrome c" evidence="5">
    <location>
        <begin position="292"/>
        <end position="414"/>
    </location>
</feature>
<dbReference type="Pfam" id="PF06537">
    <property type="entry name" value="DHOR"/>
    <property type="match status" value="1"/>
</dbReference>
<dbReference type="PANTHER" id="PTHR30600:SF4">
    <property type="entry name" value="CYTOCHROME C DOMAIN-CONTAINING PROTEIN"/>
    <property type="match status" value="1"/>
</dbReference>